<feature type="compositionally biased region" description="Basic and acidic residues" evidence="1">
    <location>
        <begin position="127"/>
        <end position="149"/>
    </location>
</feature>
<keyword evidence="3" id="KW-1185">Reference proteome</keyword>
<gene>
    <name evidence="2" type="ORF">M407DRAFT_27629</name>
</gene>
<dbReference type="Proteomes" id="UP000054248">
    <property type="component" value="Unassembled WGS sequence"/>
</dbReference>
<reference evidence="2 3" key="1">
    <citation type="submission" date="2014-04" db="EMBL/GenBank/DDBJ databases">
        <authorList>
            <consortium name="DOE Joint Genome Institute"/>
            <person name="Kuo A."/>
            <person name="Girlanda M."/>
            <person name="Perotto S."/>
            <person name="Kohler A."/>
            <person name="Nagy L.G."/>
            <person name="Floudas D."/>
            <person name="Copeland A."/>
            <person name="Barry K.W."/>
            <person name="Cichocki N."/>
            <person name="Veneault-Fourrey C."/>
            <person name="LaButti K."/>
            <person name="Lindquist E.A."/>
            <person name="Lipzen A."/>
            <person name="Lundell T."/>
            <person name="Morin E."/>
            <person name="Murat C."/>
            <person name="Sun H."/>
            <person name="Tunlid A."/>
            <person name="Henrissat B."/>
            <person name="Grigoriev I.V."/>
            <person name="Hibbett D.S."/>
            <person name="Martin F."/>
            <person name="Nordberg H.P."/>
            <person name="Cantor M.N."/>
            <person name="Hua S.X."/>
        </authorList>
    </citation>
    <scope>NUCLEOTIDE SEQUENCE [LARGE SCALE GENOMIC DNA]</scope>
    <source>
        <strain evidence="2 3">MUT 4182</strain>
    </source>
</reference>
<dbReference type="PANTHER" id="PTHR31681">
    <property type="entry name" value="C2H2-LIKE ZINC FINGER PROTEIN"/>
    <property type="match status" value="1"/>
</dbReference>
<dbReference type="HOGENOM" id="CLU_039434_0_0_1"/>
<feature type="region of interest" description="Disordered" evidence="1">
    <location>
        <begin position="102"/>
        <end position="154"/>
    </location>
</feature>
<dbReference type="STRING" id="1051891.A0A0C3QDM6"/>
<dbReference type="SUPFAM" id="SSF56399">
    <property type="entry name" value="ADP-ribosylation"/>
    <property type="match status" value="1"/>
</dbReference>
<evidence type="ECO:0000256" key="1">
    <source>
        <dbReference type="SAM" id="MobiDB-lite"/>
    </source>
</evidence>
<dbReference type="Gene3D" id="3.90.228.10">
    <property type="match status" value="1"/>
</dbReference>
<dbReference type="AlphaFoldDB" id="A0A0C3QDM6"/>
<evidence type="ECO:0000313" key="2">
    <source>
        <dbReference type="EMBL" id="KIO22904.1"/>
    </source>
</evidence>
<protein>
    <recommendedName>
        <fullName evidence="4">PARP catalytic domain-containing protein</fullName>
    </recommendedName>
</protein>
<evidence type="ECO:0000313" key="3">
    <source>
        <dbReference type="Proteomes" id="UP000054248"/>
    </source>
</evidence>
<name>A0A0C3QDM6_9AGAM</name>
<reference evidence="3" key="2">
    <citation type="submission" date="2015-01" db="EMBL/GenBank/DDBJ databases">
        <title>Evolutionary Origins and Diversification of the Mycorrhizal Mutualists.</title>
        <authorList>
            <consortium name="DOE Joint Genome Institute"/>
            <consortium name="Mycorrhizal Genomics Consortium"/>
            <person name="Kohler A."/>
            <person name="Kuo A."/>
            <person name="Nagy L.G."/>
            <person name="Floudas D."/>
            <person name="Copeland A."/>
            <person name="Barry K.W."/>
            <person name="Cichocki N."/>
            <person name="Veneault-Fourrey C."/>
            <person name="LaButti K."/>
            <person name="Lindquist E.A."/>
            <person name="Lipzen A."/>
            <person name="Lundell T."/>
            <person name="Morin E."/>
            <person name="Murat C."/>
            <person name="Riley R."/>
            <person name="Ohm R."/>
            <person name="Sun H."/>
            <person name="Tunlid A."/>
            <person name="Henrissat B."/>
            <person name="Grigoriev I.V."/>
            <person name="Hibbett D.S."/>
            <person name="Martin F."/>
        </authorList>
    </citation>
    <scope>NUCLEOTIDE SEQUENCE [LARGE SCALE GENOMIC DNA]</scope>
    <source>
        <strain evidence="3">MUT 4182</strain>
    </source>
</reference>
<dbReference type="EMBL" id="KN823098">
    <property type="protein sequence ID" value="KIO22904.1"/>
    <property type="molecule type" value="Genomic_DNA"/>
</dbReference>
<organism evidence="2 3">
    <name type="scientific">Tulasnella calospora MUT 4182</name>
    <dbReference type="NCBI Taxonomy" id="1051891"/>
    <lineage>
        <taxon>Eukaryota</taxon>
        <taxon>Fungi</taxon>
        <taxon>Dikarya</taxon>
        <taxon>Basidiomycota</taxon>
        <taxon>Agaricomycotina</taxon>
        <taxon>Agaricomycetes</taxon>
        <taxon>Cantharellales</taxon>
        <taxon>Tulasnellaceae</taxon>
        <taxon>Tulasnella</taxon>
    </lineage>
</organism>
<sequence length="557" mass="61266">MSSGDDIEYETMCQTCTVRPAYRGYRHCSKTCAEKVPRSDRQRRIMDEDDDEQGVDISARMGRLSVKAPSAKVRLCIVCKETPAVGAQMFCSKACKTDHSRKGSSRVAVSSNQYSEEEEDYGSYEQEDTRDRRRPDPRPARKRTSDREPSASTALARRPPMCMYCRRNPKVGDSAFCGRRCMQDAMAELGGRPAPSSGSRNRRDTQSYQYQNNSQIFADSVQSPDWYQGGYGAPYGQAYPGYNQPQQAYPPAQPAYQVPHQGYPASQPYYPQMPWPAYPSQPAGPPCAIAGCKAVAFTGSKYCGQACRKEAVTKGLEPACLFCKVNPKNFRKHFCSRDCGTKAENQAPMLLDVPATDPKFADIVKQFNDTWKGGYGTRGTALVGAPPPGNPTIKRVCKVVNTKAVETRYQAYRKQVEATGNFAAQGKPEGNEMRRWHGTQRVCTVGDTAANLTLCTNPACRLCCIIRVSFQTANSVSQANGIYTSAFSGVSNGYTRAATAGSPHKAMFLTRIVVGKRHVGGYLPVAGTDSTAIDNMDSELIVFKNDAILPSWLVLYS</sequence>
<accession>A0A0C3QDM6</accession>
<dbReference type="OrthoDB" id="9514740at2759"/>
<dbReference type="PANTHER" id="PTHR31681:SF3">
    <property type="entry name" value="OS04G0690100 PROTEIN"/>
    <property type="match status" value="1"/>
</dbReference>
<feature type="compositionally biased region" description="Acidic residues" evidence="1">
    <location>
        <begin position="115"/>
        <end position="126"/>
    </location>
</feature>
<proteinExistence type="predicted"/>
<evidence type="ECO:0008006" key="4">
    <source>
        <dbReference type="Google" id="ProtNLM"/>
    </source>
</evidence>